<evidence type="ECO:0000256" key="8">
    <source>
        <dbReference type="SAM" id="MobiDB-lite"/>
    </source>
</evidence>
<dbReference type="Gene3D" id="3.40.850.10">
    <property type="entry name" value="Kinesin motor domain"/>
    <property type="match status" value="1"/>
</dbReference>
<dbReference type="EMBL" id="KV417643">
    <property type="protein sequence ID" value="KZP12700.1"/>
    <property type="molecule type" value="Genomic_DNA"/>
</dbReference>
<comment type="subcellular location">
    <subcellularLocation>
        <location evidence="1">Cytoplasm</location>
    </subcellularLocation>
</comment>
<evidence type="ECO:0000256" key="1">
    <source>
        <dbReference type="ARBA" id="ARBA00004496"/>
    </source>
</evidence>
<dbReference type="PROSITE" id="PS00411">
    <property type="entry name" value="KINESIN_MOTOR_1"/>
    <property type="match status" value="1"/>
</dbReference>
<feature type="compositionally biased region" description="Basic and acidic residues" evidence="8">
    <location>
        <begin position="337"/>
        <end position="351"/>
    </location>
</feature>
<feature type="region of interest" description="Disordered" evidence="8">
    <location>
        <begin position="1087"/>
        <end position="1106"/>
    </location>
</feature>
<feature type="compositionally biased region" description="Polar residues" evidence="8">
    <location>
        <begin position="1984"/>
        <end position="1993"/>
    </location>
</feature>
<protein>
    <submittedName>
        <fullName evidence="10">Kinesin-domain-containing protein</fullName>
    </submittedName>
</protein>
<reference evidence="10 11" key="1">
    <citation type="journal article" date="2016" name="Mol. Biol. Evol.">
        <title>Comparative Genomics of Early-Diverging Mushroom-Forming Fungi Provides Insights into the Origins of Lignocellulose Decay Capabilities.</title>
        <authorList>
            <person name="Nagy L.G."/>
            <person name="Riley R."/>
            <person name="Tritt A."/>
            <person name="Adam C."/>
            <person name="Daum C."/>
            <person name="Floudas D."/>
            <person name="Sun H."/>
            <person name="Yadav J.S."/>
            <person name="Pangilinan J."/>
            <person name="Larsson K.H."/>
            <person name="Matsuura K."/>
            <person name="Barry K."/>
            <person name="Labutti K."/>
            <person name="Kuo R."/>
            <person name="Ohm R.A."/>
            <person name="Bhattacharya S.S."/>
            <person name="Shirouzu T."/>
            <person name="Yoshinaga Y."/>
            <person name="Martin F.M."/>
            <person name="Grigoriev I.V."/>
            <person name="Hibbett D.S."/>
        </authorList>
    </citation>
    <scope>NUCLEOTIDE SEQUENCE [LARGE SCALE GENOMIC DNA]</scope>
    <source>
        <strain evidence="10 11">CBS 109695</strain>
    </source>
</reference>
<dbReference type="Gene3D" id="1.10.287.1490">
    <property type="match status" value="1"/>
</dbReference>
<dbReference type="InterPro" id="IPR001752">
    <property type="entry name" value="Kinesin_motor_dom"/>
</dbReference>
<dbReference type="STRING" id="436010.A0A166BJB7"/>
<accession>A0A166BJB7</accession>
<evidence type="ECO:0000259" key="9">
    <source>
        <dbReference type="PROSITE" id="PS50067"/>
    </source>
</evidence>
<keyword evidence="3 6" id="KW-0547">Nucleotide-binding</keyword>
<feature type="region of interest" description="Disordered" evidence="8">
    <location>
        <begin position="2104"/>
        <end position="2137"/>
    </location>
</feature>
<feature type="region of interest" description="Disordered" evidence="8">
    <location>
        <begin position="52"/>
        <end position="75"/>
    </location>
</feature>
<dbReference type="GO" id="GO:0005875">
    <property type="term" value="C:microtubule associated complex"/>
    <property type="evidence" value="ECO:0007669"/>
    <property type="project" value="TreeGrafter"/>
</dbReference>
<dbReference type="GO" id="GO:0003777">
    <property type="term" value="F:microtubule motor activity"/>
    <property type="evidence" value="ECO:0007669"/>
    <property type="project" value="InterPro"/>
</dbReference>
<dbReference type="InterPro" id="IPR036961">
    <property type="entry name" value="Kinesin_motor_dom_sf"/>
</dbReference>
<feature type="coiled-coil region" evidence="7">
    <location>
        <begin position="1537"/>
        <end position="1564"/>
    </location>
</feature>
<feature type="region of interest" description="Disordered" evidence="8">
    <location>
        <begin position="263"/>
        <end position="351"/>
    </location>
</feature>
<dbReference type="PANTHER" id="PTHR47969:SF15">
    <property type="entry name" value="CHROMOSOME-ASSOCIATED KINESIN KIF4A-RELATED"/>
    <property type="match status" value="1"/>
</dbReference>
<dbReference type="Pfam" id="PF00225">
    <property type="entry name" value="Kinesin"/>
    <property type="match status" value="2"/>
</dbReference>
<keyword evidence="11" id="KW-1185">Reference proteome</keyword>
<dbReference type="PROSITE" id="PS50067">
    <property type="entry name" value="KINESIN_MOTOR_2"/>
    <property type="match status" value="1"/>
</dbReference>
<feature type="compositionally biased region" description="Basic and acidic residues" evidence="8">
    <location>
        <begin position="2104"/>
        <end position="2129"/>
    </location>
</feature>
<feature type="compositionally biased region" description="Low complexity" evidence="8">
    <location>
        <begin position="913"/>
        <end position="964"/>
    </location>
</feature>
<feature type="compositionally biased region" description="Pro residues" evidence="8">
    <location>
        <begin position="1933"/>
        <end position="1949"/>
    </location>
</feature>
<feature type="coiled-coil region" evidence="7">
    <location>
        <begin position="1354"/>
        <end position="1407"/>
    </location>
</feature>
<feature type="region of interest" description="Disordered" evidence="8">
    <location>
        <begin position="1466"/>
        <end position="1498"/>
    </location>
</feature>
<evidence type="ECO:0000313" key="11">
    <source>
        <dbReference type="Proteomes" id="UP000076532"/>
    </source>
</evidence>
<name>A0A166BJB7_9AGAM</name>
<dbReference type="InterPro" id="IPR027417">
    <property type="entry name" value="P-loop_NTPase"/>
</dbReference>
<dbReference type="GO" id="GO:0007018">
    <property type="term" value="P:microtubule-based movement"/>
    <property type="evidence" value="ECO:0007669"/>
    <property type="project" value="InterPro"/>
</dbReference>
<dbReference type="Proteomes" id="UP000076532">
    <property type="component" value="Unassembled WGS sequence"/>
</dbReference>
<evidence type="ECO:0000256" key="3">
    <source>
        <dbReference type="ARBA" id="ARBA00022741"/>
    </source>
</evidence>
<evidence type="ECO:0000256" key="6">
    <source>
        <dbReference type="PROSITE-ProRule" id="PRU00283"/>
    </source>
</evidence>
<evidence type="ECO:0000256" key="5">
    <source>
        <dbReference type="ARBA" id="ARBA00023054"/>
    </source>
</evidence>
<evidence type="ECO:0000256" key="7">
    <source>
        <dbReference type="SAM" id="Coils"/>
    </source>
</evidence>
<keyword evidence="5 7" id="KW-0175">Coiled coil</keyword>
<dbReference type="PRINTS" id="PR00380">
    <property type="entry name" value="KINESINHEAVY"/>
</dbReference>
<dbReference type="OrthoDB" id="3176171at2759"/>
<evidence type="ECO:0000313" key="10">
    <source>
        <dbReference type="EMBL" id="KZP12700.1"/>
    </source>
</evidence>
<feature type="coiled-coil region" evidence="7">
    <location>
        <begin position="522"/>
        <end position="556"/>
    </location>
</feature>
<feature type="compositionally biased region" description="Low complexity" evidence="8">
    <location>
        <begin position="53"/>
        <end position="74"/>
    </location>
</feature>
<dbReference type="GO" id="GO:0008017">
    <property type="term" value="F:microtubule binding"/>
    <property type="evidence" value="ECO:0007669"/>
    <property type="project" value="InterPro"/>
</dbReference>
<dbReference type="SMART" id="SM00129">
    <property type="entry name" value="KISc"/>
    <property type="match status" value="1"/>
</dbReference>
<feature type="binding site" evidence="6">
    <location>
        <begin position="118"/>
        <end position="125"/>
    </location>
    <ligand>
        <name>ATP</name>
        <dbReference type="ChEBI" id="CHEBI:30616"/>
    </ligand>
</feature>
<evidence type="ECO:0000256" key="2">
    <source>
        <dbReference type="ARBA" id="ARBA00022490"/>
    </source>
</evidence>
<feature type="coiled-coil region" evidence="7">
    <location>
        <begin position="695"/>
        <end position="778"/>
    </location>
</feature>
<dbReference type="GO" id="GO:0005524">
    <property type="term" value="F:ATP binding"/>
    <property type="evidence" value="ECO:0007669"/>
    <property type="project" value="UniProtKB-UniRule"/>
</dbReference>
<dbReference type="PANTHER" id="PTHR47969">
    <property type="entry name" value="CHROMOSOME-ASSOCIATED KINESIN KIF4A-RELATED"/>
    <property type="match status" value="1"/>
</dbReference>
<dbReference type="GO" id="GO:0051231">
    <property type="term" value="P:spindle elongation"/>
    <property type="evidence" value="ECO:0007669"/>
    <property type="project" value="TreeGrafter"/>
</dbReference>
<dbReference type="InterPro" id="IPR019821">
    <property type="entry name" value="Kinesin_motor_CS"/>
</dbReference>
<organism evidence="10 11">
    <name type="scientific">Athelia psychrophila</name>
    <dbReference type="NCBI Taxonomy" id="1759441"/>
    <lineage>
        <taxon>Eukaryota</taxon>
        <taxon>Fungi</taxon>
        <taxon>Dikarya</taxon>
        <taxon>Basidiomycota</taxon>
        <taxon>Agaricomycotina</taxon>
        <taxon>Agaricomycetes</taxon>
        <taxon>Agaricomycetidae</taxon>
        <taxon>Atheliales</taxon>
        <taxon>Atheliaceae</taxon>
        <taxon>Athelia</taxon>
    </lineage>
</organism>
<gene>
    <name evidence="10" type="ORF">FIBSPDRAFT_151880</name>
</gene>
<dbReference type="GO" id="GO:0005737">
    <property type="term" value="C:cytoplasm"/>
    <property type="evidence" value="ECO:0007669"/>
    <property type="project" value="UniProtKB-SubCell"/>
</dbReference>
<feature type="coiled-coil region" evidence="7">
    <location>
        <begin position="1810"/>
        <end position="1889"/>
    </location>
</feature>
<evidence type="ECO:0000256" key="4">
    <source>
        <dbReference type="ARBA" id="ARBA00022840"/>
    </source>
</evidence>
<keyword evidence="2" id="KW-0963">Cytoplasm</keyword>
<feature type="region of interest" description="Disordered" evidence="8">
    <location>
        <begin position="1927"/>
        <end position="1993"/>
    </location>
</feature>
<keyword evidence="6" id="KW-0505">Motor protein</keyword>
<proteinExistence type="inferred from homology"/>
<dbReference type="SUPFAM" id="SSF52540">
    <property type="entry name" value="P-loop containing nucleoside triphosphate hydrolases"/>
    <property type="match status" value="1"/>
</dbReference>
<keyword evidence="4 6" id="KW-0067">ATP-binding</keyword>
<feature type="compositionally biased region" description="Low complexity" evidence="8">
    <location>
        <begin position="1954"/>
        <end position="1983"/>
    </location>
</feature>
<feature type="coiled-coil region" evidence="7">
    <location>
        <begin position="1603"/>
        <end position="1673"/>
    </location>
</feature>
<dbReference type="InterPro" id="IPR027640">
    <property type="entry name" value="Kinesin-like_fam"/>
</dbReference>
<sequence>MAPSSSASAAAGTSVQVALRIRPATTQDATSIPARFLRTVIHAAGPTTVTVDATSAAPPSAGAASTGAAATPPGKKQSFTFDQVCPPSITQYALFMTTAHPLVARFVDGYNCTILAYGQTSSGKTHSMTGTDLDADPSDPNNGMGIIPRAVSHIFSRAREVKEERGAGWNYTIKGSFVELYNEDLLDLLSTDEATGARREVQIREGKDGHIIWGGLREVGVKNAGEVMNLIRQGTSIRRTNETDMNAQSSRSHAIFSLTLTQKKYTGSGGPPSTRSSSPLPPGGRSPSRLTRPGSMMQQPSAGRNSPAFGRPSTPSFTSGIASRGGARPASSLGLRPPERRDSIAAPPEHDESGDWITIVSKFHFVDLAGSERLKRTAAAGERIKEGISINSGLLALGNVISALGDTARSKSQTSTHIPYRDSKLTRLLQDSLGGNAHTLMVACVSPAEWNAGETINTLKYANRARNIKNRAVVNEKEDGWDDVEWLQGTVTRLRKEVKVIKEGGAVNGTIHEAPEEVQGAGKKVLAQMTDLQNNYEDLREKFVDRTEELTRLRRELGTQQRGSSGGALAGTAKYEEIVGPVIEEYEKTISAMEAELSLNRAALRMTNEMFEEKEDELAVITERHAATELYVEDLRARVSKLSEREASTEAYVRDLEEKIKSYDETSTSSSESMIDLKRELLKYKDTDSHSSTYILDLEARLARADESVLALQQTVQRLEADCERRRDEVKILQTRLENMTSDGTSWRSDLELREQKLKELESKMAEWELKRQEAGEQRVRLGAVVGEVALARKSMESLNADGTSGFVTPVSEMPSPLDGDLSTEAQLTSLRQTHTATLADLSSVTSKYRDSLREISDLAAQIQEAKLANSNVLPEIPEPPTPTEIQHMGARRLTNGLRRQDSDRRLFYKAASSDSLHQRSLSQSQSLSQELSSARSRKASTSSHGTTNSISNSVSSPVRSRPNLSISLSNPNIAAINPHERSVNSLEQEILHLQEVLHQREAEITILETSFREQHTPSPMPIAEEERTEGVTGLDSYLSPQTTGKFEEIRRNLVMQNGHAEPSDSSVSDEAEASLQRLNELMLSMAQKESEHREEVDEINDQLSQVRRQHDDLTTLSRDQAHNMSTELEALRGKHDEQAIALEHVQQREAELTESLRLAEAGHAAATEDLRAQHEDALRVKEAEVDALITRTKAEHASVVTGFTDQHSQVTTDFEALLTRTKEEHASVITGLTEQHSGATTDLEALLTRTKEEHATVVTGLTEQHSLVSADLEALLTRTKEEHDSVVAGLAEQLSQASADLEKAHQQHTEAFGKLQGDHEAEIQRRVQEANDLLHHTTKEHQATLTAVHSEHDQKLKRQADEASATLQHTEEEYYELLAKLRTDHSDALDKQRTESLATLERLREEHAGELRMAEISRQGSLGESQESQGAALRGLQEEHVAAIARKEASFNEDLMALKQEHSRAISVKDDDHRSKRDSLKAEHASSVARIREESEMETERLNLALKDAMNDASAAATKMKETHEAATRSLQENHADVLEAVAHGHEDEVERLKSTHDKAIKEAIATAEQERSTLVQAHTEQLVKIKADHQSAMTEAGANLIAAQEQHRKDLQEAREQSERLVAEHKVTLSSSLTDIETLHAAERETLLKDHNLLSEQLTSHKALVEELKSQNKITITEEWAKTASTITDLSREHTNQYDALRKSHDLLSQELLDHQTAAQETSNSHQLTVVSHEKAMNERTATITQMEHAAQETSNGHQLIVVSHEKAMDEQTAIIIQMEHAAQETAAGHQLTVGSHEEAMHEKTEIITQVEQRLSGASSERDALQEEVVKLRAELGTARTEQAKLAQSASQRESMALELESHRSVLAELQENLEKVKDEKDSIQAAKGKQDNLVRDLQIQISRQTAGTPERPGAAERITSYTRANGLPPMKLPPPTPPPSAPPPAAPRNDSISSQSSVIRSSTTSSRESQQESPTTPSTSIAHSTINGHLNGQEPKLVMQLDKQAKHIEEQDVLIKTLNKQLSHCETDLQAHMDLVSTLETSLGDSEKNLRKARMHATELARERDTLTGTIDGLRNQLHGAKQEVDSVRRSIVEEKQTLEQRFDEERRAKERAKGQLESRMEELQKRKSKFACL</sequence>
<comment type="similarity">
    <text evidence="6">Belongs to the TRAFAC class myosin-kinesin ATPase superfamily. Kinesin family.</text>
</comment>
<feature type="region of interest" description="Disordered" evidence="8">
    <location>
        <begin position="872"/>
        <end position="964"/>
    </location>
</feature>
<dbReference type="GO" id="GO:0007052">
    <property type="term" value="P:mitotic spindle organization"/>
    <property type="evidence" value="ECO:0007669"/>
    <property type="project" value="TreeGrafter"/>
</dbReference>
<feature type="domain" description="Kinesin motor" evidence="9">
    <location>
        <begin position="14"/>
        <end position="468"/>
    </location>
</feature>